<evidence type="ECO:0000256" key="3">
    <source>
        <dbReference type="ARBA" id="ARBA00022741"/>
    </source>
</evidence>
<keyword evidence="4" id="KW-0067">ATP-binding</keyword>
<keyword evidence="11" id="KW-1185">Reference proteome</keyword>
<reference evidence="10 11" key="1">
    <citation type="submission" date="2022-11" db="EMBL/GenBank/DDBJ databases">
        <title>Genome sequencing of Acetobacter type strain.</title>
        <authorList>
            <person name="Heo J."/>
            <person name="Lee D."/>
            <person name="Han B.-H."/>
            <person name="Hong S.-B."/>
            <person name="Kwon S.-W."/>
        </authorList>
    </citation>
    <scope>NUCLEOTIDE SEQUENCE [LARGE SCALE GENOMIC DNA]</scope>
    <source>
        <strain evidence="10 11">KACC 21251</strain>
    </source>
</reference>
<comment type="caution">
    <text evidence="10">The sequence shown here is derived from an EMBL/GenBank/DDBJ whole genome shotgun (WGS) entry which is preliminary data.</text>
</comment>
<dbReference type="InterPro" id="IPR027417">
    <property type="entry name" value="P-loop_NTPase"/>
</dbReference>
<dbReference type="InterPro" id="IPR011527">
    <property type="entry name" value="ABC1_TM_dom"/>
</dbReference>
<feature type="transmembrane region" description="Helical" evidence="7">
    <location>
        <begin position="272"/>
        <end position="290"/>
    </location>
</feature>
<feature type="transmembrane region" description="Helical" evidence="7">
    <location>
        <begin position="241"/>
        <end position="266"/>
    </location>
</feature>
<dbReference type="InterPro" id="IPR017871">
    <property type="entry name" value="ABC_transporter-like_CS"/>
</dbReference>
<dbReference type="InterPro" id="IPR003439">
    <property type="entry name" value="ABC_transporter-like_ATP-bd"/>
</dbReference>
<dbReference type="InterPro" id="IPR003593">
    <property type="entry name" value="AAA+_ATPase"/>
</dbReference>
<dbReference type="InterPro" id="IPR036640">
    <property type="entry name" value="ABC1_TM_sf"/>
</dbReference>
<dbReference type="SUPFAM" id="SSF90123">
    <property type="entry name" value="ABC transporter transmembrane region"/>
    <property type="match status" value="1"/>
</dbReference>
<evidence type="ECO:0000259" key="8">
    <source>
        <dbReference type="PROSITE" id="PS50893"/>
    </source>
</evidence>
<evidence type="ECO:0000256" key="5">
    <source>
        <dbReference type="ARBA" id="ARBA00022989"/>
    </source>
</evidence>
<comment type="subcellular location">
    <subcellularLocation>
        <location evidence="1">Cell membrane</location>
        <topology evidence="1">Multi-pass membrane protein</topology>
    </subcellularLocation>
</comment>
<feature type="domain" description="ABC transporter" evidence="8">
    <location>
        <begin position="337"/>
        <end position="557"/>
    </location>
</feature>
<dbReference type="Pfam" id="PF00005">
    <property type="entry name" value="ABC_tran"/>
    <property type="match status" value="1"/>
</dbReference>
<name>A0ABT3Q7F8_9PROT</name>
<dbReference type="PROSITE" id="PS00211">
    <property type="entry name" value="ABC_TRANSPORTER_1"/>
    <property type="match status" value="1"/>
</dbReference>
<dbReference type="SMART" id="SM00382">
    <property type="entry name" value="AAA"/>
    <property type="match status" value="1"/>
</dbReference>
<feature type="transmembrane region" description="Helical" evidence="7">
    <location>
        <begin position="160"/>
        <end position="181"/>
    </location>
</feature>
<feature type="transmembrane region" description="Helical" evidence="7">
    <location>
        <begin position="12"/>
        <end position="36"/>
    </location>
</feature>
<feature type="transmembrane region" description="Helical" evidence="7">
    <location>
        <begin position="136"/>
        <end position="154"/>
    </location>
</feature>
<keyword evidence="6 7" id="KW-0472">Membrane</keyword>
<dbReference type="Proteomes" id="UP001526446">
    <property type="component" value="Unassembled WGS sequence"/>
</dbReference>
<proteinExistence type="predicted"/>
<dbReference type="NCBIfam" id="TIGR02857">
    <property type="entry name" value="CydD"/>
    <property type="match status" value="1"/>
</dbReference>
<evidence type="ECO:0000256" key="6">
    <source>
        <dbReference type="ARBA" id="ARBA00023136"/>
    </source>
</evidence>
<dbReference type="InterPro" id="IPR039421">
    <property type="entry name" value="Type_1_exporter"/>
</dbReference>
<evidence type="ECO:0000256" key="7">
    <source>
        <dbReference type="SAM" id="Phobius"/>
    </source>
</evidence>
<evidence type="ECO:0000256" key="4">
    <source>
        <dbReference type="ARBA" id="ARBA00022840"/>
    </source>
</evidence>
<dbReference type="PROSITE" id="PS50929">
    <property type="entry name" value="ABC_TM1F"/>
    <property type="match status" value="1"/>
</dbReference>
<dbReference type="EMBL" id="JAPIUX010000005">
    <property type="protein sequence ID" value="MCX2561215.1"/>
    <property type="molecule type" value="Genomic_DNA"/>
</dbReference>
<organism evidence="10 11">
    <name type="scientific">Acetobacter farinalis</name>
    <dbReference type="NCBI Taxonomy" id="1260984"/>
    <lineage>
        <taxon>Bacteria</taxon>
        <taxon>Pseudomonadati</taxon>
        <taxon>Pseudomonadota</taxon>
        <taxon>Alphaproteobacteria</taxon>
        <taxon>Acetobacterales</taxon>
        <taxon>Acetobacteraceae</taxon>
        <taxon>Acetobacter</taxon>
    </lineage>
</organism>
<keyword evidence="2 7" id="KW-0812">Transmembrane</keyword>
<dbReference type="InterPro" id="IPR014216">
    <property type="entry name" value="ABC_transptr_CydD"/>
</dbReference>
<evidence type="ECO:0000313" key="10">
    <source>
        <dbReference type="EMBL" id="MCX2561215.1"/>
    </source>
</evidence>
<gene>
    <name evidence="10" type="primary">cydD</name>
    <name evidence="10" type="ORF">OQ252_07365</name>
</gene>
<sequence length="557" mass="59125">MQDRGTHTLPGLIRLSAIPLGVAIGLGGVCAALLVVQMGCLARIVDDLAFRSHPFSAEHALISSLLAATLARCLLQWCADMAGERAGILAVSSLRQHLFRHLFRVGPVGLAGEETGAIATALTDGIDTLHPYIAQYLPRAAAMVVLPLLILGVVAGLDGWSFLILACTGPLIPVFMALVGFRAQAMMDRQWTQLLLLGSSFLDSLQGLTTLRLFGRARERVSLVIQMAEGHRQSTMQVMRVAFLTSAVLEFFSSLAIALVAIVFGARLLTGHVTFYTAFFVLLLAPEYFAPLRAFSASYHARQNAVSAMTRLSALMALPELQGDAPSSLPSAPLATIICRDLRTGYGDGPDVLLSLSATFGSDVLSVITGASGSGKSTLIRLLLGMMPVRSGKISGLDEAGHPIPQKAWKIGWVPQAPTLLDGTIADTLRLAAPDADIEHLRKAASLAGVLTFIENLPDGFDTKVGEHGAALSGGEIRRLVLARALLTDPQVLVFDEPTADLDPENAARVAASIQRLAQGRIVIAISHRPDVLSRAGQVLCLRDGRLVPEMDKGIAA</sequence>
<evidence type="ECO:0000313" key="11">
    <source>
        <dbReference type="Proteomes" id="UP001526446"/>
    </source>
</evidence>
<dbReference type="Gene3D" id="1.20.1560.10">
    <property type="entry name" value="ABC transporter type 1, transmembrane domain"/>
    <property type="match status" value="1"/>
</dbReference>
<evidence type="ECO:0000259" key="9">
    <source>
        <dbReference type="PROSITE" id="PS50929"/>
    </source>
</evidence>
<dbReference type="Pfam" id="PF00664">
    <property type="entry name" value="ABC_membrane"/>
    <property type="match status" value="1"/>
</dbReference>
<keyword evidence="3" id="KW-0547">Nucleotide-binding</keyword>
<dbReference type="CDD" id="cd18584">
    <property type="entry name" value="ABC_6TM_AarD_CydD"/>
    <property type="match status" value="1"/>
</dbReference>
<dbReference type="SUPFAM" id="SSF52540">
    <property type="entry name" value="P-loop containing nucleoside triphosphate hydrolases"/>
    <property type="match status" value="1"/>
</dbReference>
<feature type="domain" description="ABC transmembrane type-1" evidence="9">
    <location>
        <begin position="22"/>
        <end position="304"/>
    </location>
</feature>
<evidence type="ECO:0000256" key="1">
    <source>
        <dbReference type="ARBA" id="ARBA00004651"/>
    </source>
</evidence>
<dbReference type="PANTHER" id="PTHR24221:SF590">
    <property type="entry name" value="COMPONENT LINKED WITH THE ASSEMBLY OF CYTOCHROME' TRANSPORT TRANSMEMBRANE ATP-BINDING PROTEIN ABC TRANSPORTER CYDD-RELATED"/>
    <property type="match status" value="1"/>
</dbReference>
<evidence type="ECO:0000256" key="2">
    <source>
        <dbReference type="ARBA" id="ARBA00022692"/>
    </source>
</evidence>
<dbReference type="PROSITE" id="PS50893">
    <property type="entry name" value="ABC_TRANSPORTER_2"/>
    <property type="match status" value="1"/>
</dbReference>
<dbReference type="PANTHER" id="PTHR24221">
    <property type="entry name" value="ATP-BINDING CASSETTE SUB-FAMILY B"/>
    <property type="match status" value="1"/>
</dbReference>
<protein>
    <submittedName>
        <fullName evidence="10">Thiol reductant ABC exporter subunit CydD</fullName>
    </submittedName>
</protein>
<dbReference type="Gene3D" id="3.40.50.300">
    <property type="entry name" value="P-loop containing nucleotide triphosphate hydrolases"/>
    <property type="match status" value="1"/>
</dbReference>
<accession>A0ABT3Q7F8</accession>
<keyword evidence="5 7" id="KW-1133">Transmembrane helix</keyword>